<dbReference type="AlphaFoldDB" id="A0ABC8S4K2"/>
<evidence type="ECO:0000256" key="1">
    <source>
        <dbReference type="SAM" id="MobiDB-lite"/>
    </source>
</evidence>
<sequence>MAPKVDKKLLKELHATRASEDDSPVDRKLRLTPSRTKGKSTSLSMLQQFPRPRRVLMTSKETTVPKVSLLEVESPPGPSKEKEKAKVFKTAKEGKEKVS</sequence>
<keyword evidence="3" id="KW-1185">Reference proteome</keyword>
<protein>
    <submittedName>
        <fullName evidence="2">Uncharacterized protein</fullName>
    </submittedName>
</protein>
<accession>A0ABC8S4K2</accession>
<dbReference type="EMBL" id="CAUOFW020001981">
    <property type="protein sequence ID" value="CAK9150114.1"/>
    <property type="molecule type" value="Genomic_DNA"/>
</dbReference>
<proteinExistence type="predicted"/>
<gene>
    <name evidence="2" type="ORF">ILEXP_LOCUS18224</name>
</gene>
<feature type="region of interest" description="Disordered" evidence="1">
    <location>
        <begin position="71"/>
        <end position="99"/>
    </location>
</feature>
<evidence type="ECO:0000313" key="3">
    <source>
        <dbReference type="Proteomes" id="UP001642360"/>
    </source>
</evidence>
<evidence type="ECO:0000313" key="2">
    <source>
        <dbReference type="EMBL" id="CAK9150114.1"/>
    </source>
</evidence>
<feature type="compositionally biased region" description="Basic and acidic residues" evidence="1">
    <location>
        <begin position="79"/>
        <end position="99"/>
    </location>
</feature>
<feature type="compositionally biased region" description="Basic and acidic residues" evidence="1">
    <location>
        <begin position="13"/>
        <end position="29"/>
    </location>
</feature>
<organism evidence="2 3">
    <name type="scientific">Ilex paraguariensis</name>
    <name type="common">yerba mate</name>
    <dbReference type="NCBI Taxonomy" id="185542"/>
    <lineage>
        <taxon>Eukaryota</taxon>
        <taxon>Viridiplantae</taxon>
        <taxon>Streptophyta</taxon>
        <taxon>Embryophyta</taxon>
        <taxon>Tracheophyta</taxon>
        <taxon>Spermatophyta</taxon>
        <taxon>Magnoliopsida</taxon>
        <taxon>eudicotyledons</taxon>
        <taxon>Gunneridae</taxon>
        <taxon>Pentapetalae</taxon>
        <taxon>asterids</taxon>
        <taxon>campanulids</taxon>
        <taxon>Aquifoliales</taxon>
        <taxon>Aquifoliaceae</taxon>
        <taxon>Ilex</taxon>
    </lineage>
</organism>
<feature type="compositionally biased region" description="Polar residues" evidence="1">
    <location>
        <begin position="33"/>
        <end position="44"/>
    </location>
</feature>
<feature type="region of interest" description="Disordered" evidence="1">
    <location>
        <begin position="13"/>
        <end position="44"/>
    </location>
</feature>
<name>A0ABC8S4K2_9AQUA</name>
<reference evidence="2 3" key="1">
    <citation type="submission" date="2024-02" db="EMBL/GenBank/DDBJ databases">
        <authorList>
            <person name="Vignale AGUSTIN F."/>
            <person name="Sosa J E."/>
            <person name="Modenutti C."/>
        </authorList>
    </citation>
    <scope>NUCLEOTIDE SEQUENCE [LARGE SCALE GENOMIC DNA]</scope>
</reference>
<comment type="caution">
    <text evidence="2">The sequence shown here is derived from an EMBL/GenBank/DDBJ whole genome shotgun (WGS) entry which is preliminary data.</text>
</comment>
<dbReference type="Proteomes" id="UP001642360">
    <property type="component" value="Unassembled WGS sequence"/>
</dbReference>